<accession>A0A0R0M6X4</accession>
<reference evidence="1 2" key="1">
    <citation type="submission" date="2015-07" db="EMBL/GenBank/DDBJ databases">
        <title>The genome of Pseudoloma neurophilia, a relevant intracellular parasite of the zebrafish.</title>
        <authorList>
            <person name="Ndikumana S."/>
            <person name="Pelin A."/>
            <person name="Sanders J."/>
            <person name="Corradi N."/>
        </authorList>
    </citation>
    <scope>NUCLEOTIDE SEQUENCE [LARGE SCALE GENOMIC DNA]</scope>
    <source>
        <strain evidence="1 2">MK1</strain>
    </source>
</reference>
<dbReference type="VEuPathDB" id="MicrosporidiaDB:M153_220004851"/>
<keyword evidence="2" id="KW-1185">Reference proteome</keyword>
<protein>
    <submittedName>
        <fullName evidence="1">Uncharacterized protein</fullName>
    </submittedName>
</protein>
<sequence length="254" mass="30397">MDEIREIFATNYSIVDKKIILENSVIDNKYIEIDGKTYDLLQILFYYKNKELEYYKYKDLAYKMDIKPVDSHLMYKLSELQPTEPMKKTCYNIKYDFSFILNHLLQKTYQIIVPFAPSSPINIFNCKSLLLSGDTRLPPFTKNQLLHSQRTITKPMKNHTAHFQLSYKNTQQEEIKTVALFIDDHHWSYSQFLSQFFQTNNRCPVFRLTSEQNRDDDFHGQQVFNIKLKNKKVIDNDLKKIWQIIDEFISMTQQ</sequence>
<evidence type="ECO:0000313" key="1">
    <source>
        <dbReference type="EMBL" id="KRH95151.1"/>
    </source>
</evidence>
<dbReference type="AlphaFoldDB" id="A0A0R0M6X4"/>
<dbReference type="OrthoDB" id="10315153at2759"/>
<organism evidence="1 2">
    <name type="scientific">Pseudoloma neurophilia</name>
    <dbReference type="NCBI Taxonomy" id="146866"/>
    <lineage>
        <taxon>Eukaryota</taxon>
        <taxon>Fungi</taxon>
        <taxon>Fungi incertae sedis</taxon>
        <taxon>Microsporidia</taxon>
        <taxon>Pseudoloma</taxon>
    </lineage>
</organism>
<evidence type="ECO:0000313" key="2">
    <source>
        <dbReference type="Proteomes" id="UP000051530"/>
    </source>
</evidence>
<name>A0A0R0M6X4_9MICR</name>
<proteinExistence type="predicted"/>
<comment type="caution">
    <text evidence="1">The sequence shown here is derived from an EMBL/GenBank/DDBJ whole genome shotgun (WGS) entry which is preliminary data.</text>
</comment>
<dbReference type="Proteomes" id="UP000051530">
    <property type="component" value="Unassembled WGS sequence"/>
</dbReference>
<dbReference type="EMBL" id="LGUB01000004">
    <property type="protein sequence ID" value="KRH95151.1"/>
    <property type="molecule type" value="Genomic_DNA"/>
</dbReference>
<gene>
    <name evidence="1" type="ORF">M153_220004851</name>
</gene>